<protein>
    <submittedName>
        <fullName evidence="1">Uncharacterized protein</fullName>
    </submittedName>
</protein>
<evidence type="ECO:0000313" key="1">
    <source>
        <dbReference type="EMBL" id="KAH6923804.1"/>
    </source>
</evidence>
<dbReference type="Proteomes" id="UP000821845">
    <property type="component" value="Chromosome 8"/>
</dbReference>
<comment type="caution">
    <text evidence="1">The sequence shown here is derived from an EMBL/GenBank/DDBJ whole genome shotgun (WGS) entry which is preliminary data.</text>
</comment>
<evidence type="ECO:0000313" key="2">
    <source>
        <dbReference type="Proteomes" id="UP000821845"/>
    </source>
</evidence>
<dbReference type="EMBL" id="CM023488">
    <property type="protein sequence ID" value="KAH6923804.1"/>
    <property type="molecule type" value="Genomic_DNA"/>
</dbReference>
<organism evidence="1 2">
    <name type="scientific">Hyalomma asiaticum</name>
    <name type="common">Tick</name>
    <dbReference type="NCBI Taxonomy" id="266040"/>
    <lineage>
        <taxon>Eukaryota</taxon>
        <taxon>Metazoa</taxon>
        <taxon>Ecdysozoa</taxon>
        <taxon>Arthropoda</taxon>
        <taxon>Chelicerata</taxon>
        <taxon>Arachnida</taxon>
        <taxon>Acari</taxon>
        <taxon>Parasitiformes</taxon>
        <taxon>Ixodida</taxon>
        <taxon>Ixodoidea</taxon>
        <taxon>Ixodidae</taxon>
        <taxon>Hyalomminae</taxon>
        <taxon>Hyalomma</taxon>
    </lineage>
</organism>
<sequence length="105" mass="10989">MGGSRRCCPLVERGGAACRGRWLSALSLCEGRGTLRVLYSRPACLGSPDPSRSLNPSGATRGHRYRPPLLTLCCVGMQRSTPPRPPAPSNPAHLAGRGPVGADIA</sequence>
<reference evidence="1" key="1">
    <citation type="submission" date="2020-05" db="EMBL/GenBank/DDBJ databases">
        <title>Large-scale comparative analyses of tick genomes elucidate their genetic diversity and vector capacities.</title>
        <authorList>
            <person name="Jia N."/>
            <person name="Wang J."/>
            <person name="Shi W."/>
            <person name="Du L."/>
            <person name="Sun Y."/>
            <person name="Zhan W."/>
            <person name="Jiang J."/>
            <person name="Wang Q."/>
            <person name="Zhang B."/>
            <person name="Ji P."/>
            <person name="Sakyi L.B."/>
            <person name="Cui X."/>
            <person name="Yuan T."/>
            <person name="Jiang B."/>
            <person name="Yang W."/>
            <person name="Lam T.T.-Y."/>
            <person name="Chang Q."/>
            <person name="Ding S."/>
            <person name="Wang X."/>
            <person name="Zhu J."/>
            <person name="Ruan X."/>
            <person name="Zhao L."/>
            <person name="Wei J."/>
            <person name="Que T."/>
            <person name="Du C."/>
            <person name="Cheng J."/>
            <person name="Dai P."/>
            <person name="Han X."/>
            <person name="Huang E."/>
            <person name="Gao Y."/>
            <person name="Liu J."/>
            <person name="Shao H."/>
            <person name="Ye R."/>
            <person name="Li L."/>
            <person name="Wei W."/>
            <person name="Wang X."/>
            <person name="Wang C."/>
            <person name="Yang T."/>
            <person name="Huo Q."/>
            <person name="Li W."/>
            <person name="Guo W."/>
            <person name="Chen H."/>
            <person name="Zhou L."/>
            <person name="Ni X."/>
            <person name="Tian J."/>
            <person name="Zhou Y."/>
            <person name="Sheng Y."/>
            <person name="Liu T."/>
            <person name="Pan Y."/>
            <person name="Xia L."/>
            <person name="Li J."/>
            <person name="Zhao F."/>
            <person name="Cao W."/>
        </authorList>
    </citation>
    <scope>NUCLEOTIDE SEQUENCE</scope>
    <source>
        <strain evidence="1">Hyas-2018</strain>
    </source>
</reference>
<name>A0ACB7RPK1_HYAAI</name>
<keyword evidence="2" id="KW-1185">Reference proteome</keyword>
<gene>
    <name evidence="1" type="ORF">HPB50_007270</name>
</gene>
<accession>A0ACB7RPK1</accession>
<proteinExistence type="predicted"/>